<dbReference type="EMBL" id="GISG01279879">
    <property type="protein sequence ID" value="MBA4678633.1"/>
    <property type="molecule type" value="Transcribed_RNA"/>
</dbReference>
<accession>A0A7C9AYF2</accession>
<dbReference type="EMBL" id="GISG01279881">
    <property type="protein sequence ID" value="MBA4678635.1"/>
    <property type="molecule type" value="Transcribed_RNA"/>
</dbReference>
<evidence type="ECO:0000313" key="1">
    <source>
        <dbReference type="EMBL" id="MBA4678636.1"/>
    </source>
</evidence>
<dbReference type="AlphaFoldDB" id="A0A7C9AYF2"/>
<proteinExistence type="predicted"/>
<protein>
    <submittedName>
        <fullName evidence="1">Uncharacterized protein</fullName>
    </submittedName>
</protein>
<sequence length="201" mass="22203">MLLKPKKPPDPLPPHLLCPLLSSMHSFSFGIHSLRSLIEHHLPLSVPTLVRWCSSPSSLFATKFGSYAPEGKPTTLPIRLRSRAVLFRTTSNCRSVSGTIGAVPLNRFANVFPLSDFQVCGLNFYSIIFLLQLLWSFSDTSLLCCCPGFGLMLLYNGLPRCYEFGYCRPLGCITWCYVLQLTMAAFCPSSGKGVDWGLTSG</sequence>
<dbReference type="EMBL" id="GISG01279880">
    <property type="protein sequence ID" value="MBA4678634.1"/>
    <property type="molecule type" value="Transcribed_RNA"/>
</dbReference>
<organism evidence="1">
    <name type="scientific">Opuntia streptacantha</name>
    <name type="common">Prickly pear cactus</name>
    <name type="synonym">Opuntia cardona</name>
    <dbReference type="NCBI Taxonomy" id="393608"/>
    <lineage>
        <taxon>Eukaryota</taxon>
        <taxon>Viridiplantae</taxon>
        <taxon>Streptophyta</taxon>
        <taxon>Embryophyta</taxon>
        <taxon>Tracheophyta</taxon>
        <taxon>Spermatophyta</taxon>
        <taxon>Magnoliopsida</taxon>
        <taxon>eudicotyledons</taxon>
        <taxon>Gunneridae</taxon>
        <taxon>Pentapetalae</taxon>
        <taxon>Caryophyllales</taxon>
        <taxon>Cactineae</taxon>
        <taxon>Cactaceae</taxon>
        <taxon>Opuntioideae</taxon>
        <taxon>Opuntia</taxon>
    </lineage>
</organism>
<reference evidence="1" key="1">
    <citation type="journal article" date="2013" name="J. Plant Res.">
        <title>Effect of fungi and light on seed germination of three Opuntia species from semiarid lands of central Mexico.</title>
        <authorList>
            <person name="Delgado-Sanchez P."/>
            <person name="Jimenez-Bremont J.F."/>
            <person name="Guerrero-Gonzalez Mde L."/>
            <person name="Flores J."/>
        </authorList>
    </citation>
    <scope>NUCLEOTIDE SEQUENCE</scope>
    <source>
        <tissue evidence="1">Cladode</tissue>
    </source>
</reference>
<dbReference type="EMBL" id="GISG01279882">
    <property type="protein sequence ID" value="MBA4678636.1"/>
    <property type="molecule type" value="Transcribed_RNA"/>
</dbReference>
<name>A0A7C9AYF2_OPUST</name>
<reference evidence="1" key="2">
    <citation type="submission" date="2020-07" db="EMBL/GenBank/DDBJ databases">
        <authorList>
            <person name="Vera ALvarez R."/>
            <person name="Arias-Moreno D.M."/>
            <person name="Jimenez-Jacinto V."/>
            <person name="Jimenez-Bremont J.F."/>
            <person name="Swaminathan K."/>
            <person name="Moose S.P."/>
            <person name="Guerrero-Gonzalez M.L."/>
            <person name="Marino-Ramirez L."/>
            <person name="Landsman D."/>
            <person name="Rodriguez-Kessler M."/>
            <person name="Delgado-Sanchez P."/>
        </authorList>
    </citation>
    <scope>NUCLEOTIDE SEQUENCE</scope>
    <source>
        <tissue evidence="1">Cladode</tissue>
    </source>
</reference>